<sequence>MTILVTGATGVVGRNVVRQLVEAGEDVRVMSRRPADGAVYGDLLKPETVPFDGVDRVYLFPVDETAREVVARAREAGVRRIVDLSAASVTIGLHVNPVEQAVEESGLEWTHVRPAGFMANLLPLWAPSVRADRVVRYPFPDEVGVPVHEADIAAVAVAALLEDRHAGREYTLTGPELVTVREQVAAIGAALGEDVRFEEVTRSRARELWLAEGHPAEFVDFMLGFVNYDGSESGDSKGFSDDDYSALMKPWPGVQDATGRSARTCAEWARDHVEDFR</sequence>
<keyword evidence="3" id="KW-1185">Reference proteome</keyword>
<dbReference type="InterPro" id="IPR051604">
    <property type="entry name" value="Ergot_Alk_Oxidoreductase"/>
</dbReference>
<gene>
    <name evidence="2" type="ORF">FKR81_10060</name>
</gene>
<feature type="domain" description="NAD(P)-binding" evidence="1">
    <location>
        <begin position="7"/>
        <end position="162"/>
    </location>
</feature>
<dbReference type="EMBL" id="VOBR01000005">
    <property type="protein sequence ID" value="TWP52638.1"/>
    <property type="molecule type" value="Genomic_DNA"/>
</dbReference>
<evidence type="ECO:0000313" key="2">
    <source>
        <dbReference type="EMBL" id="TWP52638.1"/>
    </source>
</evidence>
<dbReference type="RefSeq" id="WP_146350694.1">
    <property type="nucleotide sequence ID" value="NZ_VOBR01000005.1"/>
</dbReference>
<dbReference type="AlphaFoldDB" id="A0A563EYM6"/>
<dbReference type="InterPro" id="IPR036291">
    <property type="entry name" value="NAD(P)-bd_dom_sf"/>
</dbReference>
<proteinExistence type="predicted"/>
<dbReference type="Gene3D" id="3.90.25.10">
    <property type="entry name" value="UDP-galactose 4-epimerase, domain 1"/>
    <property type="match status" value="1"/>
</dbReference>
<accession>A0A563EYM6</accession>
<dbReference type="PANTHER" id="PTHR43162:SF1">
    <property type="entry name" value="PRESTALK A DIFFERENTIATION PROTEIN A"/>
    <property type="match status" value="1"/>
</dbReference>
<reference evidence="2 3" key="1">
    <citation type="submission" date="2019-07" db="EMBL/GenBank/DDBJ databases">
        <title>Lentzea xizangensis sp. nov., isolated from Qinghai-Tibetan Plateau Soils.</title>
        <authorList>
            <person name="Huang J."/>
        </authorList>
    </citation>
    <scope>NUCLEOTIDE SEQUENCE [LARGE SCALE GENOMIC DNA]</scope>
    <source>
        <strain evidence="2 3">FXJ1.1311</strain>
    </source>
</reference>
<comment type="caution">
    <text evidence="2">The sequence shown here is derived from an EMBL/GenBank/DDBJ whole genome shotgun (WGS) entry which is preliminary data.</text>
</comment>
<dbReference type="SUPFAM" id="SSF51735">
    <property type="entry name" value="NAD(P)-binding Rossmann-fold domains"/>
    <property type="match status" value="1"/>
</dbReference>
<dbReference type="Pfam" id="PF13460">
    <property type="entry name" value="NAD_binding_10"/>
    <property type="match status" value="1"/>
</dbReference>
<name>A0A563EYM6_9PSEU</name>
<dbReference type="OrthoDB" id="3207931at2"/>
<protein>
    <submittedName>
        <fullName evidence="2">NAD-dependent epimerase/dehydratase family protein</fullName>
    </submittedName>
</protein>
<evidence type="ECO:0000259" key="1">
    <source>
        <dbReference type="Pfam" id="PF13460"/>
    </source>
</evidence>
<dbReference type="PANTHER" id="PTHR43162">
    <property type="match status" value="1"/>
</dbReference>
<dbReference type="Proteomes" id="UP000316639">
    <property type="component" value="Unassembled WGS sequence"/>
</dbReference>
<dbReference type="InterPro" id="IPR016040">
    <property type="entry name" value="NAD(P)-bd_dom"/>
</dbReference>
<dbReference type="Gene3D" id="3.40.50.720">
    <property type="entry name" value="NAD(P)-binding Rossmann-like Domain"/>
    <property type="match status" value="1"/>
</dbReference>
<organism evidence="2 3">
    <name type="scientific">Lentzea tibetensis</name>
    <dbReference type="NCBI Taxonomy" id="2591470"/>
    <lineage>
        <taxon>Bacteria</taxon>
        <taxon>Bacillati</taxon>
        <taxon>Actinomycetota</taxon>
        <taxon>Actinomycetes</taxon>
        <taxon>Pseudonocardiales</taxon>
        <taxon>Pseudonocardiaceae</taxon>
        <taxon>Lentzea</taxon>
    </lineage>
</organism>
<evidence type="ECO:0000313" key="3">
    <source>
        <dbReference type="Proteomes" id="UP000316639"/>
    </source>
</evidence>